<keyword evidence="2" id="KW-1185">Reference proteome</keyword>
<organism evidence="1 2">
    <name type="scientific">Mycoplana azooxidifex</name>
    <dbReference type="NCBI Taxonomy" id="1636188"/>
    <lineage>
        <taxon>Bacteria</taxon>
        <taxon>Pseudomonadati</taxon>
        <taxon>Pseudomonadota</taxon>
        <taxon>Alphaproteobacteria</taxon>
        <taxon>Hyphomicrobiales</taxon>
        <taxon>Rhizobiaceae</taxon>
        <taxon>Mycoplana</taxon>
    </lineage>
</organism>
<protein>
    <recommendedName>
        <fullName evidence="3">J domain-containing protein</fullName>
    </recommendedName>
</protein>
<gene>
    <name evidence="1" type="ORF">GGQ64_004634</name>
</gene>
<sequence>MFGKSVFESVLERLREEEEDAGPAARVEDAGETVRSAHPVFTVLPTGRPSVPSHSAAAAYRDMDDFDASERADPFGEAGASAEAAPAMPVAPAPPPHLLRTAPEEIAADLGLTGNETQAQLAGIRRAFARDNHPDTAPWDLRENATRRMMIANMLIDETLRRMQAEAALGLRR</sequence>
<proteinExistence type="predicted"/>
<reference evidence="1 2" key="1">
    <citation type="submission" date="2020-08" db="EMBL/GenBank/DDBJ databases">
        <title>Genomic Encyclopedia of Type Strains, Phase IV (KMG-IV): sequencing the most valuable type-strain genomes for metagenomic binning, comparative biology and taxonomic classification.</title>
        <authorList>
            <person name="Goeker M."/>
        </authorList>
    </citation>
    <scope>NUCLEOTIDE SEQUENCE [LARGE SCALE GENOMIC DNA]</scope>
    <source>
        <strain evidence="1 2">DSM 100211</strain>
    </source>
</reference>
<name>A0A7W6DEY2_9HYPH</name>
<evidence type="ECO:0000313" key="2">
    <source>
        <dbReference type="Proteomes" id="UP000574761"/>
    </source>
</evidence>
<comment type="caution">
    <text evidence="1">The sequence shown here is derived from an EMBL/GenBank/DDBJ whole genome shotgun (WGS) entry which is preliminary data.</text>
</comment>
<evidence type="ECO:0008006" key="3">
    <source>
        <dbReference type="Google" id="ProtNLM"/>
    </source>
</evidence>
<dbReference type="AlphaFoldDB" id="A0A7W6DEY2"/>
<dbReference type="RefSeq" id="WP_183807638.1">
    <property type="nucleotide sequence ID" value="NZ_JACIEE010000011.1"/>
</dbReference>
<accession>A0A7W6DEY2</accession>
<evidence type="ECO:0000313" key="1">
    <source>
        <dbReference type="EMBL" id="MBB3979392.1"/>
    </source>
</evidence>
<dbReference type="Proteomes" id="UP000574761">
    <property type="component" value="Unassembled WGS sequence"/>
</dbReference>
<dbReference type="EMBL" id="JACIEE010000011">
    <property type="protein sequence ID" value="MBB3979392.1"/>
    <property type="molecule type" value="Genomic_DNA"/>
</dbReference>